<keyword evidence="1" id="KW-1133">Transmembrane helix</keyword>
<dbReference type="PANTHER" id="PTHR35394:SF5">
    <property type="entry name" value="DUF3176 DOMAIN-CONTAINING PROTEIN"/>
    <property type="match status" value="1"/>
</dbReference>
<feature type="transmembrane region" description="Helical" evidence="1">
    <location>
        <begin position="548"/>
        <end position="570"/>
    </location>
</feature>
<organism evidence="2 3">
    <name type="scientific">Polyplosphaeria fusca</name>
    <dbReference type="NCBI Taxonomy" id="682080"/>
    <lineage>
        <taxon>Eukaryota</taxon>
        <taxon>Fungi</taxon>
        <taxon>Dikarya</taxon>
        <taxon>Ascomycota</taxon>
        <taxon>Pezizomycotina</taxon>
        <taxon>Dothideomycetes</taxon>
        <taxon>Pleosporomycetidae</taxon>
        <taxon>Pleosporales</taxon>
        <taxon>Tetraplosphaeriaceae</taxon>
        <taxon>Polyplosphaeria</taxon>
    </lineage>
</organism>
<dbReference type="InterPro" id="IPR021514">
    <property type="entry name" value="DUF3176"/>
</dbReference>
<sequence>MARKQRKQQGQATQKPRYAWTWEVLSTLGSVASLIAMIIVLAVYNGREIFSWHGVTLNAVVSVLSTASKALLLFALSEAVGQWKWVAFSRRPRPLMDLERVDAASRGALGSVEWLWVSRWKHISVLHIGAIVTLLAIALDPFSQQLVQYEQRLKSVANSASANVRAQRFSKATTLVGTGEPLTMTATADYTIQAGILNALIQPYDDLVQQTVVTCPTGNCTWEPFKSVAICSRCNDVGDKVTKHAELGYQYNDLRKRLLTSWVPENATTLQLPNGLYINNADGAPYHRPADDLYNPGDKIQTVLMTTFGTGNVSRTNTFKNSDTLLWAMSFLKMEAATNDTSRLQGWPNVSVSAVECGLTFCVNQYSSAVRRGVLYETEAPAPNTNRHADSWQLIDYLEPNVHNIHFDKYNENSLEFNSSTSSWPRTDLMLGDGFNISWEAVNSLSSQFQSQFLTPTPINMTEHGNYTGNLDYVPVNGFYKNEVNSDDPNAMAISPPVLQILYNSSDLNNTFRRIGRGMSNAIRAGGDGATKPVGISYVMATYYRIEWPWIALHILVTMGAVVFIVMMMMQSAKAGVPVWKSSSLAALSKTPEIGNVLVGVATVEEMEVRAEKHLVQLFATIPSVVAGRTNGTAGP</sequence>
<comment type="caution">
    <text evidence="2">The sequence shown here is derived from an EMBL/GenBank/DDBJ whole genome shotgun (WGS) entry which is preliminary data.</text>
</comment>
<evidence type="ECO:0000313" key="2">
    <source>
        <dbReference type="EMBL" id="KAF2729492.1"/>
    </source>
</evidence>
<dbReference type="Pfam" id="PF11374">
    <property type="entry name" value="DUF3176"/>
    <property type="match status" value="1"/>
</dbReference>
<keyword evidence="1" id="KW-0812">Transmembrane</keyword>
<keyword evidence="1" id="KW-0472">Membrane</keyword>
<reference evidence="2" key="1">
    <citation type="journal article" date="2020" name="Stud. Mycol.">
        <title>101 Dothideomycetes genomes: a test case for predicting lifestyles and emergence of pathogens.</title>
        <authorList>
            <person name="Haridas S."/>
            <person name="Albert R."/>
            <person name="Binder M."/>
            <person name="Bloem J."/>
            <person name="Labutti K."/>
            <person name="Salamov A."/>
            <person name="Andreopoulos B."/>
            <person name="Baker S."/>
            <person name="Barry K."/>
            <person name="Bills G."/>
            <person name="Bluhm B."/>
            <person name="Cannon C."/>
            <person name="Castanera R."/>
            <person name="Culley D."/>
            <person name="Daum C."/>
            <person name="Ezra D."/>
            <person name="Gonzalez J."/>
            <person name="Henrissat B."/>
            <person name="Kuo A."/>
            <person name="Liang C."/>
            <person name="Lipzen A."/>
            <person name="Lutzoni F."/>
            <person name="Magnuson J."/>
            <person name="Mondo S."/>
            <person name="Nolan M."/>
            <person name="Ohm R."/>
            <person name="Pangilinan J."/>
            <person name="Park H.-J."/>
            <person name="Ramirez L."/>
            <person name="Alfaro M."/>
            <person name="Sun H."/>
            <person name="Tritt A."/>
            <person name="Yoshinaga Y."/>
            <person name="Zwiers L.-H."/>
            <person name="Turgeon B."/>
            <person name="Goodwin S."/>
            <person name="Spatafora J."/>
            <person name="Crous P."/>
            <person name="Grigoriev I."/>
        </authorList>
    </citation>
    <scope>NUCLEOTIDE SEQUENCE</scope>
    <source>
        <strain evidence="2">CBS 125425</strain>
    </source>
</reference>
<keyword evidence="3" id="KW-1185">Reference proteome</keyword>
<evidence type="ECO:0000256" key="1">
    <source>
        <dbReference type="SAM" id="Phobius"/>
    </source>
</evidence>
<accession>A0A9P4UV16</accession>
<protein>
    <submittedName>
        <fullName evidence="2">Uncharacterized protein</fullName>
    </submittedName>
</protein>
<proteinExistence type="predicted"/>
<dbReference type="PANTHER" id="PTHR35394">
    <property type="entry name" value="DUF3176 DOMAIN-CONTAINING PROTEIN"/>
    <property type="match status" value="1"/>
</dbReference>
<feature type="transmembrane region" description="Helical" evidence="1">
    <location>
        <begin position="20"/>
        <end position="44"/>
    </location>
</feature>
<dbReference type="AlphaFoldDB" id="A0A9P4UV16"/>
<name>A0A9P4UV16_9PLEO</name>
<dbReference type="Proteomes" id="UP000799444">
    <property type="component" value="Unassembled WGS sequence"/>
</dbReference>
<dbReference type="OrthoDB" id="5376804at2759"/>
<evidence type="ECO:0000313" key="3">
    <source>
        <dbReference type="Proteomes" id="UP000799444"/>
    </source>
</evidence>
<dbReference type="EMBL" id="ML996243">
    <property type="protein sequence ID" value="KAF2729492.1"/>
    <property type="molecule type" value="Genomic_DNA"/>
</dbReference>
<gene>
    <name evidence="2" type="ORF">EJ04DRAFT_502196</name>
</gene>